<feature type="domain" description="Bacterial type II secretion system protein E" evidence="6">
    <location>
        <begin position="383"/>
        <end position="397"/>
    </location>
</feature>
<dbReference type="InterPro" id="IPR007831">
    <property type="entry name" value="T2SS_GspE_N"/>
</dbReference>
<dbReference type="PROSITE" id="PS00662">
    <property type="entry name" value="T2SP_E"/>
    <property type="match status" value="1"/>
</dbReference>
<evidence type="ECO:0000256" key="3">
    <source>
        <dbReference type="ARBA" id="ARBA00022490"/>
    </source>
</evidence>
<dbReference type="SUPFAM" id="SSF52540">
    <property type="entry name" value="P-loop containing nucleoside triphosphate hydrolases"/>
    <property type="match status" value="1"/>
</dbReference>
<dbReference type="Proteomes" id="UP000242881">
    <property type="component" value="Unassembled WGS sequence"/>
</dbReference>
<keyword evidence="3" id="KW-0963">Cytoplasm</keyword>
<dbReference type="InterPro" id="IPR013374">
    <property type="entry name" value="ATPase_typ4_pilus-assembl_PilB"/>
</dbReference>
<organism evidence="7 8">
    <name type="scientific">Calditerrivibrio nitroreducens</name>
    <dbReference type="NCBI Taxonomy" id="477976"/>
    <lineage>
        <taxon>Bacteria</taxon>
        <taxon>Pseudomonadati</taxon>
        <taxon>Deferribacterota</taxon>
        <taxon>Deferribacteres</taxon>
        <taxon>Deferribacterales</taxon>
        <taxon>Calditerrivibrionaceae</taxon>
    </lineage>
</organism>
<dbReference type="FunFam" id="3.40.50.300:FF:000398">
    <property type="entry name" value="Type IV pilus assembly ATPase PilB"/>
    <property type="match status" value="1"/>
</dbReference>
<keyword evidence="4" id="KW-0547">Nucleotide-binding</keyword>
<evidence type="ECO:0000313" key="7">
    <source>
        <dbReference type="EMBL" id="PMP72315.1"/>
    </source>
</evidence>
<comment type="caution">
    <text evidence="7">The sequence shown here is derived from an EMBL/GenBank/DDBJ whole genome shotgun (WGS) entry which is preliminary data.</text>
</comment>
<dbReference type="NCBIfam" id="TIGR02538">
    <property type="entry name" value="type_IV_pilB"/>
    <property type="match status" value="1"/>
</dbReference>
<dbReference type="InterPro" id="IPR001482">
    <property type="entry name" value="T2SS/T4SS_dom"/>
</dbReference>
<evidence type="ECO:0000313" key="8">
    <source>
        <dbReference type="Proteomes" id="UP000242881"/>
    </source>
</evidence>
<dbReference type="GO" id="GO:0009297">
    <property type="term" value="P:pilus assembly"/>
    <property type="evidence" value="ECO:0007669"/>
    <property type="project" value="InterPro"/>
</dbReference>
<dbReference type="AlphaFoldDB" id="A0A2J6WPM8"/>
<dbReference type="Pfam" id="PF05157">
    <property type="entry name" value="MshEN"/>
    <property type="match status" value="1"/>
</dbReference>
<dbReference type="GO" id="GO:0005737">
    <property type="term" value="C:cytoplasm"/>
    <property type="evidence" value="ECO:0007669"/>
    <property type="project" value="UniProtKB-SubCell"/>
</dbReference>
<dbReference type="EMBL" id="PNIN01000024">
    <property type="protein sequence ID" value="PMP72315.1"/>
    <property type="molecule type" value="Genomic_DNA"/>
</dbReference>
<evidence type="ECO:0000256" key="4">
    <source>
        <dbReference type="ARBA" id="ARBA00022741"/>
    </source>
</evidence>
<dbReference type="InterPro" id="IPR037257">
    <property type="entry name" value="T2SS_E_N_sf"/>
</dbReference>
<evidence type="ECO:0000256" key="2">
    <source>
        <dbReference type="ARBA" id="ARBA00006611"/>
    </source>
</evidence>
<dbReference type="Gene3D" id="3.30.450.90">
    <property type="match status" value="1"/>
</dbReference>
<dbReference type="GO" id="GO:0016887">
    <property type="term" value="F:ATP hydrolysis activity"/>
    <property type="evidence" value="ECO:0007669"/>
    <property type="project" value="InterPro"/>
</dbReference>
<proteinExistence type="inferred from homology"/>
<dbReference type="GO" id="GO:0005886">
    <property type="term" value="C:plasma membrane"/>
    <property type="evidence" value="ECO:0007669"/>
    <property type="project" value="TreeGrafter"/>
</dbReference>
<dbReference type="SUPFAM" id="SSF160246">
    <property type="entry name" value="EspE N-terminal domain-like"/>
    <property type="match status" value="1"/>
</dbReference>
<sequence>MISTKIGAILLSENLITEEQLAKAIEVQKKEGGRLGSILVKLGFVDEGKIAEFLSQQYGVPYVDLKSKQIDPKILSLIPKDLCRKYMVVPFDRAGNVLSVAIADPSNAYALEDLRFITGYTIKPYVAVESSINAILETESSTDLAVSNIIEESFELDELEIEEVSEKEISVDALRKEVNDTPIVKFVNYILHEAIKRGASDIHVEPYEKDFRIRLRVDGVLYDLVKPPRNIKDAVISRLKILAELDIAEKRLPQDGRIKLKLPNKSVDMRVSTLPVLFGEKVVLRILDKSNLQLDLEKLGFEPSSLERFINGIESPYGMVLVTGPTGSGKSTTLYSALSRLNKVDVNIMTAEDPVEYNIFGINQVQIKDEIGLNFASALRAFLRQDPDIIMVGEIRDYETAEIAIKAALTGHLVLSTLHTNDAPSTINRLLNMGIEPFLVASSTVVILAQRLARKICPKCAEKVKIPAEALLSVGFRKDELDSFVPMKGKGCDACGGTGYKGRLALYEVMTVSEGIRELILRGANANELKKAAVEEGMITLRRSGLEKIKKGITTLEEVVRVTFAD</sequence>
<dbReference type="InterPro" id="IPR027417">
    <property type="entry name" value="P-loop_NTPase"/>
</dbReference>
<name>A0A2J6WPM8_9BACT</name>
<comment type="similarity">
    <text evidence="2">Belongs to the GSP E family.</text>
</comment>
<dbReference type="CDD" id="cd01129">
    <property type="entry name" value="PulE-GspE-like"/>
    <property type="match status" value="1"/>
</dbReference>
<evidence type="ECO:0000256" key="5">
    <source>
        <dbReference type="ARBA" id="ARBA00022840"/>
    </source>
</evidence>
<dbReference type="Gene3D" id="1.10.40.70">
    <property type="match status" value="1"/>
</dbReference>
<evidence type="ECO:0000259" key="6">
    <source>
        <dbReference type="PROSITE" id="PS00662"/>
    </source>
</evidence>
<reference evidence="7 8" key="1">
    <citation type="submission" date="2018-01" db="EMBL/GenBank/DDBJ databases">
        <title>Metagenomic assembled genomes from two thermal pools in the Uzon Caldera, Kamchatka, Russia.</title>
        <authorList>
            <person name="Wilkins L."/>
            <person name="Ettinger C."/>
        </authorList>
    </citation>
    <scope>NUCLEOTIDE SEQUENCE [LARGE SCALE GENOMIC DNA]</scope>
    <source>
        <strain evidence="7">ZAV-05</strain>
    </source>
</reference>
<dbReference type="FunFam" id="3.30.450.90:FF:000001">
    <property type="entry name" value="Type II secretion system ATPase GspE"/>
    <property type="match status" value="1"/>
</dbReference>
<dbReference type="PANTHER" id="PTHR30258:SF1">
    <property type="entry name" value="PROTEIN TRANSPORT PROTEIN HOFB HOMOLOG"/>
    <property type="match status" value="1"/>
</dbReference>
<protein>
    <submittedName>
        <fullName evidence="7">Type IV-A pilus assembly ATPase PilB</fullName>
    </submittedName>
</protein>
<evidence type="ECO:0000256" key="1">
    <source>
        <dbReference type="ARBA" id="ARBA00004496"/>
    </source>
</evidence>
<dbReference type="Gene3D" id="3.40.50.300">
    <property type="entry name" value="P-loop containing nucleotide triphosphate hydrolases"/>
    <property type="match status" value="1"/>
</dbReference>
<dbReference type="RefSeq" id="WP_424605837.1">
    <property type="nucleotide sequence ID" value="NZ_JBNAVA010000007.1"/>
</dbReference>
<dbReference type="Pfam" id="PF00437">
    <property type="entry name" value="T2SSE"/>
    <property type="match status" value="1"/>
</dbReference>
<accession>A0A2J6WPM8</accession>
<dbReference type="FunFam" id="3.30.300.160:FF:000002">
    <property type="entry name" value="Type II secretion system protein E"/>
    <property type="match status" value="1"/>
</dbReference>
<keyword evidence="5" id="KW-0067">ATP-binding</keyword>
<comment type="subcellular location">
    <subcellularLocation>
        <location evidence="1">Cytoplasm</location>
    </subcellularLocation>
</comment>
<dbReference type="Gene3D" id="3.30.300.160">
    <property type="entry name" value="Type II secretion system, protein E, N-terminal domain"/>
    <property type="match status" value="1"/>
</dbReference>
<gene>
    <name evidence="7" type="primary">pilB</name>
    <name evidence="7" type="ORF">C0187_01885</name>
</gene>
<dbReference type="GO" id="GO:0005524">
    <property type="term" value="F:ATP binding"/>
    <property type="evidence" value="ECO:0007669"/>
    <property type="project" value="UniProtKB-KW"/>
</dbReference>
<dbReference type="PANTHER" id="PTHR30258">
    <property type="entry name" value="TYPE II SECRETION SYSTEM PROTEIN GSPE-RELATED"/>
    <property type="match status" value="1"/>
</dbReference>